<protein>
    <recommendedName>
        <fullName evidence="12">Alpha-1,3-glucosyltransferase</fullName>
        <ecNumber evidence="12">2.4.1.-</ecNumber>
    </recommendedName>
</protein>
<feature type="transmembrane region" description="Helical" evidence="12">
    <location>
        <begin position="102"/>
        <end position="123"/>
    </location>
</feature>
<dbReference type="EC" id="2.4.1.-" evidence="12"/>
<dbReference type="PANTHER" id="PTHR12413">
    <property type="entry name" value="DOLICHYL GLYCOSYLTRANSFERASE"/>
    <property type="match status" value="1"/>
</dbReference>
<feature type="signal peptide" evidence="13">
    <location>
        <begin position="1"/>
        <end position="18"/>
    </location>
</feature>
<gene>
    <name evidence="14" type="ORF">OKIOD_LOCUS2860</name>
</gene>
<evidence type="ECO:0000256" key="4">
    <source>
        <dbReference type="ARBA" id="ARBA00022676"/>
    </source>
</evidence>
<evidence type="ECO:0000256" key="5">
    <source>
        <dbReference type="ARBA" id="ARBA00022679"/>
    </source>
</evidence>
<evidence type="ECO:0000256" key="10">
    <source>
        <dbReference type="ARBA" id="ARBA00044720"/>
    </source>
</evidence>
<keyword evidence="4 12" id="KW-0328">Glycosyltransferase</keyword>
<dbReference type="Proteomes" id="UP001158576">
    <property type="component" value="Chromosome PAR"/>
</dbReference>
<evidence type="ECO:0000256" key="7">
    <source>
        <dbReference type="ARBA" id="ARBA00022824"/>
    </source>
</evidence>
<dbReference type="InterPro" id="IPR004856">
    <property type="entry name" value="Glyco_trans_ALG6/ALG8"/>
</dbReference>
<reference evidence="14 15" key="1">
    <citation type="submission" date="2021-04" db="EMBL/GenBank/DDBJ databases">
        <authorList>
            <person name="Bliznina A."/>
        </authorList>
    </citation>
    <scope>NUCLEOTIDE SEQUENCE [LARGE SCALE GENOMIC DNA]</scope>
</reference>
<comment type="similarity">
    <text evidence="3 12">Belongs to the ALG6/ALG8 glucosyltransferase family.</text>
</comment>
<keyword evidence="13" id="KW-0732">Signal</keyword>
<feature type="transmembrane region" description="Helical" evidence="12">
    <location>
        <begin position="311"/>
        <end position="337"/>
    </location>
</feature>
<evidence type="ECO:0000256" key="13">
    <source>
        <dbReference type="SAM" id="SignalP"/>
    </source>
</evidence>
<evidence type="ECO:0000256" key="2">
    <source>
        <dbReference type="ARBA" id="ARBA00004922"/>
    </source>
</evidence>
<evidence type="ECO:0000256" key="3">
    <source>
        <dbReference type="ARBA" id="ARBA00008715"/>
    </source>
</evidence>
<feature type="chain" id="PRO_5047438589" description="Alpha-1,3-glucosyltransferase" evidence="13">
    <location>
        <begin position="19"/>
        <end position="476"/>
    </location>
</feature>
<feature type="transmembrane region" description="Helical" evidence="12">
    <location>
        <begin position="380"/>
        <end position="402"/>
    </location>
</feature>
<evidence type="ECO:0000256" key="6">
    <source>
        <dbReference type="ARBA" id="ARBA00022692"/>
    </source>
</evidence>
<dbReference type="PANTHER" id="PTHR12413:SF1">
    <property type="entry name" value="DOLICHYL PYROPHOSPHATE MAN9GLCNAC2 ALPHA-1,3-GLUCOSYLTRANSFERASE"/>
    <property type="match status" value="1"/>
</dbReference>
<evidence type="ECO:0000313" key="15">
    <source>
        <dbReference type="Proteomes" id="UP001158576"/>
    </source>
</evidence>
<keyword evidence="9 12" id="KW-0472">Membrane</keyword>
<keyword evidence="8 12" id="KW-1133">Transmembrane helix</keyword>
<name>A0ABN7S0V0_OIKDI</name>
<comment type="subcellular location">
    <subcellularLocation>
        <location evidence="1 12">Endoplasmic reticulum membrane</location>
        <topology evidence="1 12">Multi-pass membrane protein</topology>
    </subcellularLocation>
</comment>
<keyword evidence="7 12" id="KW-0256">Endoplasmic reticulum</keyword>
<evidence type="ECO:0000256" key="1">
    <source>
        <dbReference type="ARBA" id="ARBA00004477"/>
    </source>
</evidence>
<dbReference type="EMBL" id="OU015568">
    <property type="protein sequence ID" value="CAG5086653.1"/>
    <property type="molecule type" value="Genomic_DNA"/>
</dbReference>
<comment type="function">
    <text evidence="10">Dolichyl pyrophosphate Man9GlcNAc2 alpha-1,3-glucosyltransferase that operates in the biosynthetic pathway of dolichol-linked oligosaccharides, the glycan precursors employed in protein asparagine (N)-glycosylation. The assembly of dolichol-linked oligosaccharides begins on the cytosolic side of the endoplasmic reticulum membrane and finishes in its lumen. The sequential addition of sugars to dolichol pyrophosphate produces dolichol-linked oligosaccharides containing fourteen sugars, including two GlcNAcs, nine mannoses and three glucoses. Once assembled, the oligosaccharide is transferred from the lipid to nascent proteins by oligosaccharyltransferases. In the lumen of the endoplasmic reticulum, adds the first glucose residue from dolichyl phosphate glucose (Dol-P-Glc) onto the lipid-linked oligosaccharide intermediate Man(9)GlcNAc(2)-PP-Dol to produce Glc(1)Man(9)GlcNAc(2)-PP-Dol. Glc(1)Man(9)GlcNAc(2)-PP-Dol is a substrate for ALG8, the following enzyme in the biosynthetic pathway.</text>
</comment>
<comment type="catalytic activity">
    <reaction evidence="11">
        <text>an alpha-D-Man-(1-&gt;2)-alpha-D-Man-(1-&gt;2)-alpha-D-Man-(1-&gt;3)-[alpha-D-Man-(1-&gt;2)-alpha-D-Man-(1-&gt;3)-[alpha-D-Man-(1-&gt;2)-alpha-D-Man-(1-&gt;6)]-alpha-D-Man-(1-&gt;6)]-beta-D-Man-(1-&gt;4)-beta-D-GlcNAc-(1-&gt;4)-alpha-D-GlcNAc-diphospho-di-trans,poly-cis-dolichol + a di-trans,poly-cis-dolichyl beta-D-glucosyl phosphate = an alpha-D-Glc-(1-&gt;3)-alpha-D-Man-(1-&gt;2)-alpha-D-Man-(1-&gt;2)-alpha-D-Man-(1-&gt;3)-[alpha-D-Man-(1-&gt;2)-alpha-D-Man-(1-&gt;3)-[alpha-D-Man-(1-&gt;2)-alpha-D-Man-(1-&gt;6)]-alpha-D-Man-(1-&gt;6)]-beta-D-Man-(1-&gt;4)-beta-D-GlcNAc-(1-&gt;4)-alpha-D-GlcNAc-diphospho-di-trans,poly-cis-dolichol + a di-trans,poly-cis-dolichyl phosphate + H(+)</text>
        <dbReference type="Rhea" id="RHEA:30635"/>
        <dbReference type="Rhea" id="RHEA-COMP:19498"/>
        <dbReference type="Rhea" id="RHEA-COMP:19502"/>
        <dbReference type="Rhea" id="RHEA-COMP:19520"/>
        <dbReference type="Rhea" id="RHEA-COMP:19521"/>
        <dbReference type="ChEBI" id="CHEBI:15378"/>
        <dbReference type="ChEBI" id="CHEBI:57525"/>
        <dbReference type="ChEBI" id="CHEBI:57683"/>
        <dbReference type="ChEBI" id="CHEBI:132520"/>
        <dbReference type="ChEBI" id="CHEBI:132521"/>
        <dbReference type="EC" id="2.4.1.267"/>
    </reaction>
    <physiologicalReaction direction="left-to-right" evidence="11">
        <dbReference type="Rhea" id="RHEA:30636"/>
    </physiologicalReaction>
</comment>
<feature type="transmembrane region" description="Helical" evidence="12">
    <location>
        <begin position="130"/>
        <end position="148"/>
    </location>
</feature>
<evidence type="ECO:0000256" key="11">
    <source>
        <dbReference type="ARBA" id="ARBA00048950"/>
    </source>
</evidence>
<feature type="transmembrane region" description="Helical" evidence="12">
    <location>
        <begin position="349"/>
        <end position="368"/>
    </location>
</feature>
<proteinExistence type="inferred from homology"/>
<evidence type="ECO:0000256" key="8">
    <source>
        <dbReference type="ARBA" id="ARBA00022989"/>
    </source>
</evidence>
<keyword evidence="15" id="KW-1185">Reference proteome</keyword>
<feature type="transmembrane region" description="Helical" evidence="12">
    <location>
        <begin position="219"/>
        <end position="240"/>
    </location>
</feature>
<feature type="transmembrane region" description="Helical" evidence="12">
    <location>
        <begin position="422"/>
        <end position="445"/>
    </location>
</feature>
<dbReference type="Pfam" id="PF03155">
    <property type="entry name" value="Alg6_Alg8"/>
    <property type="match status" value="2"/>
</dbReference>
<keyword evidence="5 12" id="KW-0808">Transferase</keyword>
<comment type="pathway">
    <text evidence="2 12">Protein modification; protein glycosylation.</text>
</comment>
<evidence type="ECO:0000256" key="12">
    <source>
        <dbReference type="RuleBase" id="RU363110"/>
    </source>
</evidence>
<sequence length="476" mass="54196">MLDFVIVGASFLLRWVVSLGPYSGKNTPPMYGDYEAQRHWMELTVHHPLSKWYFFDLEYWGLDYPPLTAYHMFLCGKVAQLFNPSWVADHSSRGFESFEHQVFMRLTVLIGDLLLLVPAALLVKKKFGKLAYLGLLFNPCLILVDHGHYQYNSISLSFAIIAACLVTEASLSKRLFGAIFFTLSLFYKQMQLYHALPFFFILLGQATKQKTLLGKFTEVGLYGTSVIVTSSVILSPFLLYTSTPAVQLGQIAHRLFPFARGLFEDKVANVWCLLHTLFKVKNVIPPENQLQLAALLTLICATLPFHEKQCLLFVLPALLLADTNLNFTLILTHTAFFSLLPLSVKDSNVGYYFALRLMSYGVIILLRTEMKRDFTRINNVVPGMLSGRNGGLAPIFGAYFMFQEIMLYVTHTVVPPKKFPDMWPVIISSFCCGVFVILYLILFYFSLRTEKVQKVDAMSQKVLAMRQKNRNLKKTE</sequence>
<evidence type="ECO:0000313" key="14">
    <source>
        <dbReference type="EMBL" id="CAG5086653.1"/>
    </source>
</evidence>
<evidence type="ECO:0000256" key="9">
    <source>
        <dbReference type="ARBA" id="ARBA00023136"/>
    </source>
</evidence>
<feature type="transmembrane region" description="Helical" evidence="12">
    <location>
        <begin position="192"/>
        <end position="207"/>
    </location>
</feature>
<accession>A0ABN7S0V0</accession>
<organism evidence="14 15">
    <name type="scientific">Oikopleura dioica</name>
    <name type="common">Tunicate</name>
    <dbReference type="NCBI Taxonomy" id="34765"/>
    <lineage>
        <taxon>Eukaryota</taxon>
        <taxon>Metazoa</taxon>
        <taxon>Chordata</taxon>
        <taxon>Tunicata</taxon>
        <taxon>Appendicularia</taxon>
        <taxon>Copelata</taxon>
        <taxon>Oikopleuridae</taxon>
        <taxon>Oikopleura</taxon>
    </lineage>
</organism>
<keyword evidence="6 12" id="KW-0812">Transmembrane</keyword>